<comment type="caution">
    <text evidence="2">The sequence shown here is derived from an EMBL/GenBank/DDBJ whole genome shotgun (WGS) entry which is preliminary data.</text>
</comment>
<keyword evidence="3" id="KW-1185">Reference proteome</keyword>
<name>A0A6I4ITK2_9FLAO</name>
<keyword evidence="1" id="KW-0732">Signal</keyword>
<accession>A0A6I4ITK2</accession>
<reference evidence="3" key="1">
    <citation type="submission" date="2019-05" db="EMBL/GenBank/DDBJ databases">
        <title>Flavobacterium profundi sp. nov., isolated from a deep-sea seamount.</title>
        <authorList>
            <person name="Zhang D.-C."/>
        </authorList>
    </citation>
    <scope>NUCLEOTIDE SEQUENCE [LARGE SCALE GENOMIC DNA]</scope>
    <source>
        <strain evidence="3">TP390</strain>
    </source>
</reference>
<gene>
    <name evidence="2" type="ORF">GOQ30_13555</name>
</gene>
<organism evidence="2 3">
    <name type="scientific">Flavobacterium profundi</name>
    <dbReference type="NCBI Taxonomy" id="1774945"/>
    <lineage>
        <taxon>Bacteria</taxon>
        <taxon>Pseudomonadati</taxon>
        <taxon>Bacteroidota</taxon>
        <taxon>Flavobacteriia</taxon>
        <taxon>Flavobacteriales</taxon>
        <taxon>Flavobacteriaceae</taxon>
        <taxon>Flavobacterium</taxon>
    </lineage>
</organism>
<dbReference type="PROSITE" id="PS51257">
    <property type="entry name" value="PROKAR_LIPOPROTEIN"/>
    <property type="match status" value="1"/>
</dbReference>
<proteinExistence type="predicted"/>
<dbReference type="Proteomes" id="UP000431264">
    <property type="component" value="Unassembled WGS sequence"/>
</dbReference>
<sequence>MKKIVLKSALLLSVMFLISCDQDFNTIGTDVIGDDHFGLEKNDDISVIAYTKSTGEVQSNNLPSNMLGYYNDPFFGTTKASFVTQLTLASVDPDFGFEATIESATDSVYLYVPYLSTQTATGTGNEPNTYELNSTYGEDFETATFDLKVYKSDYFLRDFGTNPEERQKYYSGATDRGLVESHLDGAPLNEFTGALASETTAFKFSNEEIILYKRNANGEFLDSSGNVTTDESARVVSQRLAPGMWINLDPDRFKDIILNASSSDLINNNIFKEYFKGLYFQMNENNPDEDALTYLDFSKGYIMMQYRSKDEATSELTKKSLRINMSGNTVNFFQNNFSSAYGAALNNSNSTTGDELLYMKGNEGSVVFIDLFGPDTDANSVPDQLEQLRAENILVNDAFLTFYVKNDGQKNATRIYLYDATNNAPLLDYIYDSSTATDPKNNKLLFGGILEVEEDNEELGVKFRIRIRSHIDNIINGENPNTNKNVRLGLSVTDNIANSSSYTVFDSENFGNEKLPVGSIISPVGTIVYGNNTSDESKKLKLEIYYTKPN</sequence>
<evidence type="ECO:0000313" key="3">
    <source>
        <dbReference type="Proteomes" id="UP000431264"/>
    </source>
</evidence>
<dbReference type="RefSeq" id="WP_140998620.1">
    <property type="nucleotide sequence ID" value="NZ_VDCZ01000010.1"/>
</dbReference>
<dbReference type="OrthoDB" id="1466062at2"/>
<protein>
    <submittedName>
        <fullName evidence="2">DUF4270 family protein</fullName>
    </submittedName>
</protein>
<feature type="chain" id="PRO_5026324311" evidence="1">
    <location>
        <begin position="22"/>
        <end position="550"/>
    </location>
</feature>
<dbReference type="Pfam" id="PF14092">
    <property type="entry name" value="DUF4270"/>
    <property type="match status" value="1"/>
</dbReference>
<dbReference type="InterPro" id="IPR025366">
    <property type="entry name" value="DUF4270"/>
</dbReference>
<dbReference type="AlphaFoldDB" id="A0A6I4ITK2"/>
<feature type="signal peptide" evidence="1">
    <location>
        <begin position="1"/>
        <end position="21"/>
    </location>
</feature>
<evidence type="ECO:0000313" key="2">
    <source>
        <dbReference type="EMBL" id="MVO10193.1"/>
    </source>
</evidence>
<evidence type="ECO:0000256" key="1">
    <source>
        <dbReference type="SAM" id="SignalP"/>
    </source>
</evidence>
<dbReference type="EMBL" id="WQLW01000010">
    <property type="protein sequence ID" value="MVO10193.1"/>
    <property type="molecule type" value="Genomic_DNA"/>
</dbReference>